<dbReference type="InterPro" id="IPR025383">
    <property type="entry name" value="MrpA_C/MbhD"/>
</dbReference>
<feature type="domain" description="MrpA C-terminal/MbhD" evidence="7">
    <location>
        <begin position="2"/>
        <end position="57"/>
    </location>
</feature>
<evidence type="ECO:0000256" key="5">
    <source>
        <dbReference type="ARBA" id="ARBA00023136"/>
    </source>
</evidence>
<keyword evidence="5 6" id="KW-0472">Membrane</keyword>
<reference evidence="8" key="1">
    <citation type="journal article" date="2020" name="mSystems">
        <title>Genome- and Community-Level Interaction Insights into Carbon Utilization and Element Cycling Functions of Hydrothermarchaeota in Hydrothermal Sediment.</title>
        <authorList>
            <person name="Zhou Z."/>
            <person name="Liu Y."/>
            <person name="Xu W."/>
            <person name="Pan J."/>
            <person name="Luo Z.H."/>
            <person name="Li M."/>
        </authorList>
    </citation>
    <scope>NUCLEOTIDE SEQUENCE [LARGE SCALE GENOMIC DNA]</scope>
    <source>
        <strain evidence="8">SpSt-618</strain>
    </source>
</reference>
<feature type="transmembrane region" description="Helical" evidence="6">
    <location>
        <begin position="7"/>
        <end position="27"/>
    </location>
</feature>
<name>A0A7J3I6U8_9CREN</name>
<evidence type="ECO:0000256" key="4">
    <source>
        <dbReference type="ARBA" id="ARBA00022989"/>
    </source>
</evidence>
<dbReference type="AlphaFoldDB" id="A0A7J3I6U8"/>
<organism evidence="8">
    <name type="scientific">Ignisphaera aggregans</name>
    <dbReference type="NCBI Taxonomy" id="334771"/>
    <lineage>
        <taxon>Archaea</taxon>
        <taxon>Thermoproteota</taxon>
        <taxon>Thermoprotei</taxon>
        <taxon>Desulfurococcales</taxon>
        <taxon>Desulfurococcaceae</taxon>
        <taxon>Ignisphaera</taxon>
    </lineage>
</organism>
<keyword evidence="4 6" id="KW-1133">Transmembrane helix</keyword>
<evidence type="ECO:0000259" key="7">
    <source>
        <dbReference type="Pfam" id="PF13244"/>
    </source>
</evidence>
<accession>A0A7J3I6U8</accession>
<evidence type="ECO:0000256" key="6">
    <source>
        <dbReference type="SAM" id="Phobius"/>
    </source>
</evidence>
<evidence type="ECO:0000313" key="8">
    <source>
        <dbReference type="EMBL" id="HGN36449.1"/>
    </source>
</evidence>
<evidence type="ECO:0000256" key="2">
    <source>
        <dbReference type="ARBA" id="ARBA00022475"/>
    </source>
</evidence>
<dbReference type="EMBL" id="DTAI01000080">
    <property type="protein sequence ID" value="HGN36449.1"/>
    <property type="molecule type" value="Genomic_DNA"/>
</dbReference>
<sequence>MVEKDLLIATIYIAFIGVLYTLIYYILMAPDVVLAYMPVSSILLPLMIVIVLKKTKRFEE</sequence>
<comment type="caution">
    <text evidence="8">The sequence shown here is derived from an EMBL/GenBank/DDBJ whole genome shotgun (WGS) entry which is preliminary data.</text>
</comment>
<dbReference type="GO" id="GO:0005886">
    <property type="term" value="C:plasma membrane"/>
    <property type="evidence" value="ECO:0007669"/>
    <property type="project" value="UniProtKB-SubCell"/>
</dbReference>
<gene>
    <name evidence="8" type="ORF">ENT87_02730</name>
</gene>
<evidence type="ECO:0000256" key="1">
    <source>
        <dbReference type="ARBA" id="ARBA00004651"/>
    </source>
</evidence>
<keyword evidence="3 6" id="KW-0812">Transmembrane</keyword>
<evidence type="ECO:0000256" key="3">
    <source>
        <dbReference type="ARBA" id="ARBA00022692"/>
    </source>
</evidence>
<feature type="transmembrane region" description="Helical" evidence="6">
    <location>
        <begin position="33"/>
        <end position="52"/>
    </location>
</feature>
<protein>
    <submittedName>
        <fullName evidence="8">DUF4040 domain-containing protein</fullName>
    </submittedName>
</protein>
<keyword evidence="2" id="KW-1003">Cell membrane</keyword>
<proteinExistence type="predicted"/>
<comment type="subcellular location">
    <subcellularLocation>
        <location evidence="1">Cell membrane</location>
        <topology evidence="1">Multi-pass membrane protein</topology>
    </subcellularLocation>
</comment>
<dbReference type="Pfam" id="PF13244">
    <property type="entry name" value="MbhD"/>
    <property type="match status" value="1"/>
</dbReference>